<dbReference type="PANTHER" id="PTHR12994:SF17">
    <property type="entry name" value="LD30995P"/>
    <property type="match status" value="1"/>
</dbReference>
<dbReference type="Proteomes" id="UP000789595">
    <property type="component" value="Unassembled WGS sequence"/>
</dbReference>
<evidence type="ECO:0000256" key="2">
    <source>
        <dbReference type="SAM" id="MobiDB-lite"/>
    </source>
</evidence>
<evidence type="ECO:0000256" key="3">
    <source>
        <dbReference type="SAM" id="SignalP"/>
    </source>
</evidence>
<keyword evidence="3" id="KW-0732">Signal</keyword>
<organism evidence="4 5">
    <name type="scientific">Pelagomonas calceolata</name>
    <dbReference type="NCBI Taxonomy" id="35677"/>
    <lineage>
        <taxon>Eukaryota</taxon>
        <taxon>Sar</taxon>
        <taxon>Stramenopiles</taxon>
        <taxon>Ochrophyta</taxon>
        <taxon>Pelagophyceae</taxon>
        <taxon>Pelagomonadales</taxon>
        <taxon>Pelagomonadaceae</taxon>
        <taxon>Pelagomonas</taxon>
    </lineage>
</organism>
<dbReference type="GO" id="GO:0016805">
    <property type="term" value="F:dipeptidase activity"/>
    <property type="evidence" value="ECO:0007669"/>
    <property type="project" value="InterPro"/>
</dbReference>
<dbReference type="GO" id="GO:0070004">
    <property type="term" value="F:cysteine-type exopeptidase activity"/>
    <property type="evidence" value="ECO:0007669"/>
    <property type="project" value="InterPro"/>
</dbReference>
<name>A0A8J2WMA3_9STRA</name>
<sequence length="659" mass="72902">MQRLIAALLLAATHCQASIIKPGDKKYVSIIRPGDKYSLDPSRDQCTTIIVGKDATGDGGPLTSHTNDCNACDFRLSKVPSKKTSKDEKRDIYRYRAEYPRYLGTDKGKTYEQVKKYYDWKHGKGDFKSMGTVPYDTDSTYAFIDGAYGMMNNQDLAIGESTCGARITALPVSEGGQALMDARELSLIALERCATARCAVELMGGLAEAHGFYGADATAGEAGEALTVVDREEAWVFHVLADDTGTSAVWAARKVPDAHVAVVANQFVITTLPPEEQGSQWLASANVKDVATRSGLWDGSGQLNFLEVYGLSHPHLSTYSTRRVWRVFDVAAPSKRLPAETDEWARDYPFSVPVEGTLGAEKVMALLRDHYEGTPYDMTRGLAAGPHGDPARWDMAATPDVGYAAADSITLEEATSGKFERAISMFRTSYSFVSQSRGKSSELPSILWVAQYAPHSASYIPLYVESDDVPEALSTGSLHEVDHTSLYWPAAMVGNWAGRLYDVAYPLVQARIEDISSHIHESRRKAEKRALETKTLAERTKILSSLSNETSHYALDEWWALFWDLCSKVKDGQRLDDLHVEKLKPTKAFYPRRWLDEIGYFPRQESWKEGVVISFDILKYGLAFLLGAFAATALQRRKRPPSPARAQATDYGVVSAEMT</sequence>
<evidence type="ECO:0008006" key="6">
    <source>
        <dbReference type="Google" id="ProtNLM"/>
    </source>
</evidence>
<reference evidence="4" key="1">
    <citation type="submission" date="2021-11" db="EMBL/GenBank/DDBJ databases">
        <authorList>
            <consortium name="Genoscope - CEA"/>
            <person name="William W."/>
        </authorList>
    </citation>
    <scope>NUCLEOTIDE SEQUENCE</scope>
</reference>
<feature type="signal peptide" evidence="3">
    <location>
        <begin position="1"/>
        <end position="17"/>
    </location>
</feature>
<feature type="chain" id="PRO_5035301422" description="Dipeptidase" evidence="3">
    <location>
        <begin position="18"/>
        <end position="659"/>
    </location>
</feature>
<keyword evidence="5" id="KW-1185">Reference proteome</keyword>
<dbReference type="OrthoDB" id="5175656at2759"/>
<dbReference type="PANTHER" id="PTHR12994">
    <property type="entry name" value="SECERNIN"/>
    <property type="match status" value="1"/>
</dbReference>
<evidence type="ECO:0000256" key="1">
    <source>
        <dbReference type="ARBA" id="ARBA00005705"/>
    </source>
</evidence>
<evidence type="ECO:0000313" key="4">
    <source>
        <dbReference type="EMBL" id="CAH0373215.1"/>
    </source>
</evidence>
<dbReference type="AlphaFoldDB" id="A0A8J2WMA3"/>
<dbReference type="InterPro" id="IPR005322">
    <property type="entry name" value="Peptidase_C69"/>
</dbReference>
<proteinExistence type="inferred from homology"/>
<comment type="similarity">
    <text evidence="1">Belongs to the peptidase C69 family. Secernin subfamily.</text>
</comment>
<dbReference type="Pfam" id="PF03577">
    <property type="entry name" value="Peptidase_C69"/>
    <property type="match status" value="1"/>
</dbReference>
<feature type="region of interest" description="Disordered" evidence="2">
    <location>
        <begin position="640"/>
        <end position="659"/>
    </location>
</feature>
<comment type="caution">
    <text evidence="4">The sequence shown here is derived from an EMBL/GenBank/DDBJ whole genome shotgun (WGS) entry which is preliminary data.</text>
</comment>
<protein>
    <recommendedName>
        <fullName evidence="6">Dipeptidase</fullName>
    </recommendedName>
</protein>
<evidence type="ECO:0000313" key="5">
    <source>
        <dbReference type="Proteomes" id="UP000789595"/>
    </source>
</evidence>
<dbReference type="EMBL" id="CAKKNE010000004">
    <property type="protein sequence ID" value="CAH0373215.1"/>
    <property type="molecule type" value="Genomic_DNA"/>
</dbReference>
<gene>
    <name evidence="4" type="ORF">PECAL_4P03960</name>
</gene>
<dbReference type="GO" id="GO:0006508">
    <property type="term" value="P:proteolysis"/>
    <property type="evidence" value="ECO:0007669"/>
    <property type="project" value="InterPro"/>
</dbReference>
<accession>A0A8J2WMA3</accession>